<evidence type="ECO:0000313" key="3">
    <source>
        <dbReference type="Proteomes" id="UP000600918"/>
    </source>
</evidence>
<protein>
    <submittedName>
        <fullName evidence="2">Uncharacterized protein</fullName>
    </submittedName>
</protein>
<sequence>MECASELLTVSGAYLIFTRATALLDVLKENGNHSGAEWYNDASPTAKWIVRDWNSRLHYLQARARSNAHGNTMKYPQRNPETTASSPELNSARSTQLQQHQRQQQQQQRYNNTNINNNNISNNNNNNNDNYNNNNNNNNN</sequence>
<feature type="compositionally biased region" description="Low complexity" evidence="1">
    <location>
        <begin position="98"/>
        <end position="140"/>
    </location>
</feature>
<organism evidence="2 3">
    <name type="scientific">Vespula pensylvanica</name>
    <name type="common">Western yellow jacket</name>
    <name type="synonym">Wasp</name>
    <dbReference type="NCBI Taxonomy" id="30213"/>
    <lineage>
        <taxon>Eukaryota</taxon>
        <taxon>Metazoa</taxon>
        <taxon>Ecdysozoa</taxon>
        <taxon>Arthropoda</taxon>
        <taxon>Hexapoda</taxon>
        <taxon>Insecta</taxon>
        <taxon>Pterygota</taxon>
        <taxon>Neoptera</taxon>
        <taxon>Endopterygota</taxon>
        <taxon>Hymenoptera</taxon>
        <taxon>Apocrita</taxon>
        <taxon>Aculeata</taxon>
        <taxon>Vespoidea</taxon>
        <taxon>Vespidae</taxon>
        <taxon>Vespinae</taxon>
        <taxon>Vespula</taxon>
    </lineage>
</organism>
<keyword evidence="3" id="KW-1185">Reference proteome</keyword>
<accession>A0A834NYH8</accession>
<dbReference type="AlphaFoldDB" id="A0A834NYH8"/>
<reference evidence="2" key="1">
    <citation type="journal article" date="2020" name="G3 (Bethesda)">
        <title>High-Quality Assemblies for Three Invasive Social Wasps from the &lt;i&gt;Vespula&lt;/i&gt; Genus.</title>
        <authorList>
            <person name="Harrop T.W.R."/>
            <person name="Guhlin J."/>
            <person name="McLaughlin G.M."/>
            <person name="Permina E."/>
            <person name="Stockwell P."/>
            <person name="Gilligan J."/>
            <person name="Le Lec M.F."/>
            <person name="Gruber M.A.M."/>
            <person name="Quinn O."/>
            <person name="Lovegrove M."/>
            <person name="Duncan E.J."/>
            <person name="Remnant E.J."/>
            <person name="Van Eeckhoven J."/>
            <person name="Graham B."/>
            <person name="Knapp R.A."/>
            <person name="Langford K.W."/>
            <person name="Kronenberg Z."/>
            <person name="Press M.O."/>
            <person name="Eacker S.M."/>
            <person name="Wilson-Rankin E.E."/>
            <person name="Purcell J."/>
            <person name="Lester P.J."/>
            <person name="Dearden P.K."/>
        </authorList>
    </citation>
    <scope>NUCLEOTIDE SEQUENCE</scope>
    <source>
        <strain evidence="2">Volc-1</strain>
    </source>
</reference>
<name>A0A834NYH8_VESPE</name>
<proteinExistence type="predicted"/>
<feature type="compositionally biased region" description="Polar residues" evidence="1">
    <location>
        <begin position="79"/>
        <end position="97"/>
    </location>
</feature>
<dbReference type="EMBL" id="JACSDY010000008">
    <property type="protein sequence ID" value="KAF7421480.1"/>
    <property type="molecule type" value="Genomic_DNA"/>
</dbReference>
<evidence type="ECO:0000256" key="1">
    <source>
        <dbReference type="SAM" id="MobiDB-lite"/>
    </source>
</evidence>
<feature type="region of interest" description="Disordered" evidence="1">
    <location>
        <begin position="68"/>
        <end position="140"/>
    </location>
</feature>
<comment type="caution">
    <text evidence="2">The sequence shown here is derived from an EMBL/GenBank/DDBJ whole genome shotgun (WGS) entry which is preliminary data.</text>
</comment>
<evidence type="ECO:0000313" key="2">
    <source>
        <dbReference type="EMBL" id="KAF7421480.1"/>
    </source>
</evidence>
<gene>
    <name evidence="2" type="ORF">H0235_009316</name>
</gene>
<dbReference type="Proteomes" id="UP000600918">
    <property type="component" value="Unassembled WGS sequence"/>
</dbReference>